<dbReference type="SUPFAM" id="SSF52218">
    <property type="entry name" value="Flavoproteins"/>
    <property type="match status" value="1"/>
</dbReference>
<dbReference type="InterPro" id="IPR050712">
    <property type="entry name" value="NAD(P)H-dep_reductase"/>
</dbReference>
<name>A0A212JHE4_9DELT</name>
<dbReference type="PANTHER" id="PTHR30543:SF21">
    <property type="entry name" value="NAD(P)H-DEPENDENT FMN REDUCTASE LOT6"/>
    <property type="match status" value="1"/>
</dbReference>
<dbReference type="AlphaFoldDB" id="A0A212JHE4"/>
<evidence type="ECO:0000313" key="2">
    <source>
        <dbReference type="EMBL" id="SBV98847.1"/>
    </source>
</evidence>
<dbReference type="InterPro" id="IPR005025">
    <property type="entry name" value="FMN_Rdtase-like_dom"/>
</dbReference>
<dbReference type="GO" id="GO:0010181">
    <property type="term" value="F:FMN binding"/>
    <property type="evidence" value="ECO:0007669"/>
    <property type="project" value="TreeGrafter"/>
</dbReference>
<dbReference type="Pfam" id="PF03358">
    <property type="entry name" value="FMN_red"/>
    <property type="match status" value="1"/>
</dbReference>
<dbReference type="Gene3D" id="3.40.50.360">
    <property type="match status" value="1"/>
</dbReference>
<dbReference type="PANTHER" id="PTHR30543">
    <property type="entry name" value="CHROMATE REDUCTASE"/>
    <property type="match status" value="1"/>
</dbReference>
<evidence type="ECO:0000259" key="1">
    <source>
        <dbReference type="Pfam" id="PF03358"/>
    </source>
</evidence>
<organism evidence="2">
    <name type="scientific">uncultured delta proteobacterium</name>
    <dbReference type="NCBI Taxonomy" id="34034"/>
    <lineage>
        <taxon>Bacteria</taxon>
        <taxon>Deltaproteobacteria</taxon>
        <taxon>environmental samples</taxon>
    </lineage>
</organism>
<gene>
    <name evidence="2" type="ORF">KL86DPRO_11457</name>
</gene>
<dbReference type="InterPro" id="IPR029039">
    <property type="entry name" value="Flavoprotein-like_sf"/>
</dbReference>
<protein>
    <submittedName>
        <fullName evidence="2">Putative flavoprotein</fullName>
    </submittedName>
</protein>
<dbReference type="GO" id="GO:0005829">
    <property type="term" value="C:cytosol"/>
    <property type="evidence" value="ECO:0007669"/>
    <property type="project" value="TreeGrafter"/>
</dbReference>
<reference evidence="2" key="1">
    <citation type="submission" date="2016-04" db="EMBL/GenBank/DDBJ databases">
        <authorList>
            <person name="Evans L.H."/>
            <person name="Alamgir A."/>
            <person name="Owens N."/>
            <person name="Weber N.D."/>
            <person name="Virtaneva K."/>
            <person name="Barbian K."/>
            <person name="Babar A."/>
            <person name="Rosenke K."/>
        </authorList>
    </citation>
    <scope>NUCLEOTIDE SEQUENCE</scope>
    <source>
        <strain evidence="2">86</strain>
    </source>
</reference>
<proteinExistence type="predicted"/>
<dbReference type="EMBL" id="FLUQ01000001">
    <property type="protein sequence ID" value="SBV98847.1"/>
    <property type="molecule type" value="Genomic_DNA"/>
</dbReference>
<feature type="domain" description="NADPH-dependent FMN reductase-like" evidence="1">
    <location>
        <begin position="4"/>
        <end position="144"/>
    </location>
</feature>
<accession>A0A212JHE4</accession>
<dbReference type="GO" id="GO:0016491">
    <property type="term" value="F:oxidoreductase activity"/>
    <property type="evidence" value="ECO:0007669"/>
    <property type="project" value="InterPro"/>
</dbReference>
<sequence>MHTIAVLVGSLRKESFNKKLALALAELGKETLRFTIIPLDDVPMFNQDLEGNLPEPVARMKQAVKDADGMLLVTPEYNRSIPPVLKNALDWCTRPPGTSVLGGKPVAIAGTSPGMVGTAAVQSHLRSVLSMLGMVVMGQPEVYIVWNRDYFDAENRVVDEKNRTFLSLFLGKFTNWIAMHGKK</sequence>